<accession>A0ACC2LUY6</accession>
<name>A0ACC2LUY6_PERAE</name>
<reference evidence="1 2" key="1">
    <citation type="journal article" date="2022" name="Hortic Res">
        <title>A haplotype resolved chromosomal level avocado genome allows analysis of novel avocado genes.</title>
        <authorList>
            <person name="Nath O."/>
            <person name="Fletcher S.J."/>
            <person name="Hayward A."/>
            <person name="Shaw L.M."/>
            <person name="Masouleh A.K."/>
            <person name="Furtado A."/>
            <person name="Henry R.J."/>
            <person name="Mitter N."/>
        </authorList>
    </citation>
    <scope>NUCLEOTIDE SEQUENCE [LARGE SCALE GENOMIC DNA]</scope>
    <source>
        <strain evidence="2">cv. Hass</strain>
    </source>
</reference>
<comment type="caution">
    <text evidence="1">The sequence shown here is derived from an EMBL/GenBank/DDBJ whole genome shotgun (WGS) entry which is preliminary data.</text>
</comment>
<keyword evidence="2" id="KW-1185">Reference proteome</keyword>
<proteinExistence type="predicted"/>
<dbReference type="EMBL" id="CM056811">
    <property type="protein sequence ID" value="KAJ8637144.1"/>
    <property type="molecule type" value="Genomic_DNA"/>
</dbReference>
<gene>
    <name evidence="1" type="ORF">MRB53_011411</name>
</gene>
<protein>
    <submittedName>
        <fullName evidence="1">Uncharacterized protein</fullName>
    </submittedName>
</protein>
<dbReference type="Proteomes" id="UP001234297">
    <property type="component" value="Chromosome 3"/>
</dbReference>
<evidence type="ECO:0000313" key="2">
    <source>
        <dbReference type="Proteomes" id="UP001234297"/>
    </source>
</evidence>
<sequence>MMCLSCFQGCGSSSSIEAHLELGQETQRQDLETEGQSNKRWIFLYSLVSKLKSAANHLKSILTKIFLSRPINNNQTPIYPDAIEAKTVLILGFTALLGLLGVSYRINGHGNIVPTALFHKPTNTFTFFLTIIMMIIYFAAIGMMLAKACPSIAKVPNVISFVCLLLGVTVLLWTLCPRSINWIPWTFFACTFVAAFGVTVYWRFTETSSTLSSTVSLGYSYHAPIQV</sequence>
<evidence type="ECO:0000313" key="1">
    <source>
        <dbReference type="EMBL" id="KAJ8637144.1"/>
    </source>
</evidence>
<organism evidence="1 2">
    <name type="scientific">Persea americana</name>
    <name type="common">Avocado</name>
    <dbReference type="NCBI Taxonomy" id="3435"/>
    <lineage>
        <taxon>Eukaryota</taxon>
        <taxon>Viridiplantae</taxon>
        <taxon>Streptophyta</taxon>
        <taxon>Embryophyta</taxon>
        <taxon>Tracheophyta</taxon>
        <taxon>Spermatophyta</taxon>
        <taxon>Magnoliopsida</taxon>
        <taxon>Magnoliidae</taxon>
        <taxon>Laurales</taxon>
        <taxon>Lauraceae</taxon>
        <taxon>Persea</taxon>
    </lineage>
</organism>